<dbReference type="HOGENOM" id="CLU_1393545_0_0_2"/>
<geneLocation type="plasmid" evidence="7 11">
    <name>pHM300</name>
</geneLocation>
<dbReference type="Proteomes" id="UP000011603">
    <property type="component" value="Unassembled WGS sequence"/>
</dbReference>
<geneLocation type="plasmid" evidence="8 13">
    <name>HMPLAS2</name>
</geneLocation>
<evidence type="ECO:0000256" key="4">
    <source>
        <dbReference type="ARBA" id="ARBA00022989"/>
    </source>
</evidence>
<evidence type="ECO:0000313" key="7">
    <source>
        <dbReference type="EMBL" id="AFK21045.1"/>
    </source>
</evidence>
<dbReference type="EMBL" id="CP001870">
    <property type="protein sequence ID" value="AFK21045.1"/>
    <property type="molecule type" value="Genomic_DNA"/>
</dbReference>
<accession>I3R9Y5</accession>
<dbReference type="EMBL" id="AOLO01000001">
    <property type="protein sequence ID" value="EMA05170.1"/>
    <property type="molecule type" value="Genomic_DNA"/>
</dbReference>
<feature type="transmembrane region" description="Helical" evidence="6">
    <location>
        <begin position="137"/>
        <end position="157"/>
    </location>
</feature>
<keyword evidence="2" id="KW-1003">Cell membrane</keyword>
<evidence type="ECO:0000313" key="13">
    <source>
        <dbReference type="Proteomes" id="UP000027075"/>
    </source>
</evidence>
<keyword evidence="7" id="KW-0614">Plasmid</keyword>
<dbReference type="InterPro" id="IPR050367">
    <property type="entry name" value="APC_superfamily"/>
</dbReference>
<dbReference type="GO" id="GO:0016020">
    <property type="term" value="C:membrane"/>
    <property type="evidence" value="ECO:0007669"/>
    <property type="project" value="UniProtKB-SubCell"/>
</dbReference>
<dbReference type="Gene3D" id="1.20.1740.10">
    <property type="entry name" value="Amino acid/polyamine transporter I"/>
    <property type="match status" value="1"/>
</dbReference>
<dbReference type="InterPro" id="IPR002293">
    <property type="entry name" value="AA/rel_permease1"/>
</dbReference>
<reference evidence="8 13" key="4">
    <citation type="submission" date="2014-04" db="EMBL/GenBank/DDBJ databases">
        <title>Transcriptional profiles of Haloferax mediterranei on the basis of nitrogen availability.</title>
        <authorList>
            <person name="Bautista V."/>
        </authorList>
    </citation>
    <scope>NUCLEOTIDE SEQUENCE [LARGE SCALE GENOMIC DNA]</scope>
    <source>
        <strain evidence="8">ATCC 33500</strain>
        <strain evidence="13">ATCC 33500 / DSM 1411 / JCM 8866 / NBRC 14739 / NCIMB 2177 / R-4</strain>
        <plasmid evidence="8">HMPLAS2</plasmid>
        <plasmid evidence="13">Plasmid HMPLAS2</plasmid>
    </source>
</reference>
<evidence type="ECO:0000256" key="5">
    <source>
        <dbReference type="ARBA" id="ARBA00023136"/>
    </source>
</evidence>
<dbReference type="KEGG" id="hme:HFX_5212"/>
<gene>
    <name evidence="7" type="ordered locus">HFX_5212</name>
    <name evidence="8" type="ORF">BM92_17975</name>
    <name evidence="9" type="ORF">C439_00185</name>
    <name evidence="10" type="ORF">E6P09_17950</name>
</gene>
<evidence type="ECO:0000256" key="6">
    <source>
        <dbReference type="SAM" id="Phobius"/>
    </source>
</evidence>
<reference evidence="10 14" key="6">
    <citation type="submission" date="2019-04" db="EMBL/GenBank/DDBJ databases">
        <title>Methylomes of two halophilic Archaea, Haloarcula marismortui and Haloferax mediterranei.</title>
        <authorList>
            <person name="DasSarma S."/>
            <person name="DasSarma P."/>
            <person name="DasSarma S."/>
            <person name="Fomenkov A."/>
            <person name="Vincze T."/>
            <person name="Anton B.P."/>
            <person name="Roberts R.J."/>
        </authorList>
    </citation>
    <scope>NUCLEOTIDE SEQUENCE [LARGE SCALE GENOMIC DNA]</scope>
    <source>
        <strain evidence="10">ATCC 33500</strain>
        <strain evidence="14">ATCC 33500 / DSM 1411 / JCM 8866 / NBRC 14739 / NCIMB 2177 / R-4</strain>
        <plasmid evidence="10 14">pHME322</plasmid>
    </source>
</reference>
<dbReference type="Proteomes" id="UP000299011">
    <property type="component" value="Plasmid pHME322"/>
</dbReference>
<feature type="transmembrane region" description="Helical" evidence="6">
    <location>
        <begin position="163"/>
        <end position="182"/>
    </location>
</feature>
<dbReference type="AlphaFoldDB" id="I3R9Y5"/>
<sequence length="195" mass="21010">MATLHLTPVQLVAHEEVALAEAVSHIPVLGAAGFVLVILSAMKSTSSGINATLFGTARLVHKIATEGALPRLFSFRNREGIPVYSLLVMGGLTAAFAALGTLKQITEFGSVAFLVSFAVTNYTNLRLADETGSNRIVPALGLLGTTAAIPIVLYHLYRTDIQILFWTIGIFILVFLFEFLYLERSPFEPGVEGET</sequence>
<keyword evidence="12" id="KW-1185">Reference proteome</keyword>
<reference evidence="7 11" key="2">
    <citation type="journal article" date="2012" name="J. Bacteriol.">
        <title>Complete genome sequence of the metabolically versatile halophilic archaeon Haloferax mediterranei, a poly(3-hydroxybutyrate-co-3-hydroxyvalerate) producer.</title>
        <authorList>
            <person name="Han J."/>
            <person name="Zhang F."/>
            <person name="Hou J."/>
            <person name="Liu X."/>
            <person name="Li M."/>
            <person name="Liu H."/>
            <person name="Cai L."/>
            <person name="Zhang B."/>
            <person name="Chen Y."/>
            <person name="Zhou J."/>
            <person name="Hu S."/>
            <person name="Xiang H."/>
        </authorList>
    </citation>
    <scope>NUCLEOTIDE SEQUENCE [LARGE SCALE GENOMIC DNA]</scope>
    <source>
        <strain evidence="11">ATCC 33500 / DSM 1411 / JCM 8866 / NBRC 14739 / NCIMB 2177 / R-4</strain>
        <strain evidence="7">CGMCC 1.2087</strain>
        <plasmid evidence="11">pHM300</plasmid>
    </source>
</reference>
<evidence type="ECO:0000313" key="8">
    <source>
        <dbReference type="EMBL" id="AHZ24095.1"/>
    </source>
</evidence>
<dbReference type="EMBL" id="CP007553">
    <property type="protein sequence ID" value="AHZ24095.1"/>
    <property type="molecule type" value="Genomic_DNA"/>
</dbReference>
<dbReference type="PATRIC" id="fig|523841.21.peg.35"/>
<geneLocation type="plasmid" evidence="10 14">
    <name>pHME322</name>
</geneLocation>
<evidence type="ECO:0000313" key="11">
    <source>
        <dbReference type="Proteomes" id="UP000006469"/>
    </source>
</evidence>
<evidence type="ECO:0000313" key="10">
    <source>
        <dbReference type="EMBL" id="QCQ77205.1"/>
    </source>
</evidence>
<evidence type="ECO:0000256" key="2">
    <source>
        <dbReference type="ARBA" id="ARBA00022475"/>
    </source>
</evidence>
<organism evidence="7 11">
    <name type="scientific">Haloferax mediterranei (strain ATCC 33500 / DSM 1411 / JCM 8866 / NBRC 14739 / NCIMB 2177 / R-4)</name>
    <name type="common">Halobacterium mediterranei</name>
    <dbReference type="NCBI Taxonomy" id="523841"/>
    <lineage>
        <taxon>Archaea</taxon>
        <taxon>Methanobacteriati</taxon>
        <taxon>Methanobacteriota</taxon>
        <taxon>Stenosarchaea group</taxon>
        <taxon>Halobacteria</taxon>
        <taxon>Halobacteriales</taxon>
        <taxon>Haloferacaceae</taxon>
        <taxon>Haloferax</taxon>
    </lineage>
</organism>
<dbReference type="Proteomes" id="UP000027075">
    <property type="component" value="Plasmid HMPLAS2"/>
</dbReference>
<reference evidence="7" key="5">
    <citation type="submission" date="2014-05" db="EMBL/GenBank/DDBJ databases">
        <authorList>
            <person name="Wang L."/>
            <person name="Yang H."/>
            <person name="Xiang H."/>
        </authorList>
    </citation>
    <scope>NUCLEOTIDE SEQUENCE</scope>
    <source>
        <strain evidence="7">CGMCC 1.2087</strain>
        <plasmid evidence="7">pHM300</plasmid>
    </source>
</reference>
<proteinExistence type="predicted"/>
<dbReference type="Pfam" id="PF13520">
    <property type="entry name" value="AA_permease_2"/>
    <property type="match status" value="1"/>
</dbReference>
<feature type="transmembrane region" description="Helical" evidence="6">
    <location>
        <begin position="81"/>
        <end position="102"/>
    </location>
</feature>
<dbReference type="OrthoDB" id="43026at2157"/>
<evidence type="ECO:0000256" key="3">
    <source>
        <dbReference type="ARBA" id="ARBA00022692"/>
    </source>
</evidence>
<keyword evidence="3 6" id="KW-0812">Transmembrane</keyword>
<dbReference type="PANTHER" id="PTHR42770:SF11">
    <property type="entry name" value="INNER MEMBRANE TRANSPORT PROTEIN YBAT"/>
    <property type="match status" value="1"/>
</dbReference>
<name>I3R9Y5_HALMT</name>
<keyword evidence="4 6" id="KW-1133">Transmembrane helix</keyword>
<evidence type="ECO:0000313" key="12">
    <source>
        <dbReference type="Proteomes" id="UP000011603"/>
    </source>
</evidence>
<keyword evidence="5 6" id="KW-0472">Membrane</keyword>
<dbReference type="PANTHER" id="PTHR42770">
    <property type="entry name" value="AMINO ACID TRANSPORTER-RELATED"/>
    <property type="match status" value="1"/>
</dbReference>
<protein>
    <submittedName>
        <fullName evidence="10">Amino acid permease</fullName>
    </submittedName>
    <submittedName>
        <fullName evidence="7">Amino acid transporter</fullName>
    </submittedName>
</protein>
<dbReference type="Proteomes" id="UP000006469">
    <property type="component" value="Plasmid pHM300"/>
</dbReference>
<comment type="subcellular location">
    <subcellularLocation>
        <location evidence="1">Cell membrane</location>
        <topology evidence="1">Multi-pass membrane protein</topology>
    </subcellularLocation>
</comment>
<evidence type="ECO:0000313" key="9">
    <source>
        <dbReference type="EMBL" id="EMA05170.1"/>
    </source>
</evidence>
<feature type="transmembrane region" description="Helical" evidence="6">
    <location>
        <begin position="22"/>
        <end position="42"/>
    </location>
</feature>
<dbReference type="EMBL" id="CP039141">
    <property type="protein sequence ID" value="QCQ77205.1"/>
    <property type="molecule type" value="Genomic_DNA"/>
</dbReference>
<evidence type="ECO:0000313" key="14">
    <source>
        <dbReference type="Proteomes" id="UP000299011"/>
    </source>
</evidence>
<evidence type="ECO:0000256" key="1">
    <source>
        <dbReference type="ARBA" id="ARBA00004651"/>
    </source>
</evidence>
<dbReference type="GeneID" id="40158341"/>
<dbReference type="RefSeq" id="WP_004056147.1">
    <property type="nucleotide sequence ID" value="NC_017943.1"/>
</dbReference>
<reference evidence="9 12" key="3">
    <citation type="journal article" date="2014" name="PLoS Genet.">
        <title>Phylogenetically driven sequencing of extremely halophilic archaea reveals strategies for static and dynamic osmo-response.</title>
        <authorList>
            <person name="Becker E.A."/>
            <person name="Seitzer P.M."/>
            <person name="Tritt A."/>
            <person name="Larsen D."/>
            <person name="Krusor M."/>
            <person name="Yao A.I."/>
            <person name="Wu D."/>
            <person name="Madern D."/>
            <person name="Eisen J.A."/>
            <person name="Darling A.E."/>
            <person name="Facciotti M.T."/>
        </authorList>
    </citation>
    <scope>NUCLEOTIDE SEQUENCE [LARGE SCALE GENOMIC DNA]</scope>
    <source>
        <strain evidence="9">ATCC 33500</strain>
        <strain evidence="12">ATCC 33500 / DSM 1411 / JCM 8866 / NBRC 14739 / NCIMB 2177 / R-4</strain>
    </source>
</reference>
<reference evidence="7" key="1">
    <citation type="journal article" date="2012" name="Appl. Environ. Microbiol.">
        <title>Identification of the haloarchaeal phasin (PhaP) that functions in polyhydroxyalkanoate accumulation and granule formation in Haloferax mediterranei.</title>
        <authorList>
            <person name="Cai S."/>
            <person name="Cai L."/>
            <person name="Liu H."/>
            <person name="Liu X."/>
            <person name="Han J."/>
            <person name="Zhou J."/>
            <person name="Xiang H."/>
        </authorList>
    </citation>
    <scope>NUCLEOTIDE SEQUENCE</scope>
    <source>
        <strain evidence="7">CGMCC 1.2087</strain>
    </source>
</reference>